<dbReference type="Proteomes" id="UP000261500">
    <property type="component" value="Unplaced"/>
</dbReference>
<name>A0A3B3UI48_9TELE</name>
<sequence length="90" mass="10288">MVGKWQSYIEMKYLHFQNLKIIAFNKVGWQNLTVANCQTWKTMQVSVTNSSPFLDPVMVQTDIVTCIQLCREGGSVRSGGSRHEIVMSYK</sequence>
<dbReference type="AlphaFoldDB" id="A0A3B3UI48"/>
<protein>
    <submittedName>
        <fullName evidence="1">Uncharacterized protein</fullName>
    </submittedName>
</protein>
<keyword evidence="2" id="KW-1185">Reference proteome</keyword>
<evidence type="ECO:0000313" key="2">
    <source>
        <dbReference type="Proteomes" id="UP000261500"/>
    </source>
</evidence>
<dbReference type="Ensembl" id="ENSPLAT00000029561.1">
    <property type="protein sequence ID" value="ENSPLAP00000012406.1"/>
    <property type="gene ID" value="ENSPLAG00000015707.1"/>
</dbReference>
<evidence type="ECO:0000313" key="1">
    <source>
        <dbReference type="Ensembl" id="ENSPLAP00000012406.1"/>
    </source>
</evidence>
<reference evidence="1" key="2">
    <citation type="submission" date="2025-09" db="UniProtKB">
        <authorList>
            <consortium name="Ensembl"/>
        </authorList>
    </citation>
    <scope>IDENTIFICATION</scope>
</reference>
<proteinExistence type="predicted"/>
<organism evidence="1 2">
    <name type="scientific">Poecilia latipinna</name>
    <name type="common">sailfin molly</name>
    <dbReference type="NCBI Taxonomy" id="48699"/>
    <lineage>
        <taxon>Eukaryota</taxon>
        <taxon>Metazoa</taxon>
        <taxon>Chordata</taxon>
        <taxon>Craniata</taxon>
        <taxon>Vertebrata</taxon>
        <taxon>Euteleostomi</taxon>
        <taxon>Actinopterygii</taxon>
        <taxon>Neopterygii</taxon>
        <taxon>Teleostei</taxon>
        <taxon>Neoteleostei</taxon>
        <taxon>Acanthomorphata</taxon>
        <taxon>Ovalentaria</taxon>
        <taxon>Atherinomorphae</taxon>
        <taxon>Cyprinodontiformes</taxon>
        <taxon>Poeciliidae</taxon>
        <taxon>Poeciliinae</taxon>
        <taxon>Poecilia</taxon>
    </lineage>
</organism>
<accession>A0A3B3UI48</accession>
<reference evidence="1" key="1">
    <citation type="submission" date="2025-08" db="UniProtKB">
        <authorList>
            <consortium name="Ensembl"/>
        </authorList>
    </citation>
    <scope>IDENTIFICATION</scope>
</reference>